<dbReference type="RefSeq" id="XP_009045717.1">
    <property type="nucleotide sequence ID" value="XM_009047469.1"/>
</dbReference>
<evidence type="ECO:0000256" key="7">
    <source>
        <dbReference type="PIRSR" id="PIRSR600269-51"/>
    </source>
</evidence>
<dbReference type="SUPFAM" id="SSF54416">
    <property type="entry name" value="Amine oxidase N-terminal region"/>
    <property type="match status" value="2"/>
</dbReference>
<dbReference type="KEGG" id="lgi:LOTGIDRAFT_137098"/>
<keyword evidence="4 8" id="KW-0560">Oxidoreductase</keyword>
<dbReference type="FunFam" id="2.70.98.20:FF:000002">
    <property type="entry name" value="Amine oxidase"/>
    <property type="match status" value="1"/>
</dbReference>
<evidence type="ECO:0000256" key="2">
    <source>
        <dbReference type="ARBA" id="ARBA00022723"/>
    </source>
</evidence>
<dbReference type="Gene3D" id="3.10.450.40">
    <property type="match status" value="2"/>
</dbReference>
<dbReference type="InterPro" id="IPR016182">
    <property type="entry name" value="Cu_amine_oxidase_N-reg"/>
</dbReference>
<evidence type="ECO:0000256" key="3">
    <source>
        <dbReference type="ARBA" id="ARBA00022772"/>
    </source>
</evidence>
<evidence type="ECO:0000259" key="10">
    <source>
        <dbReference type="Pfam" id="PF02727"/>
    </source>
</evidence>
<feature type="active site" description="Schiff-base intermediate with substrate; via topaquinone" evidence="6">
    <location>
        <position position="429"/>
    </location>
</feature>
<dbReference type="AlphaFoldDB" id="V4AHT3"/>
<comment type="similarity">
    <text evidence="1 8">Belongs to the copper/topaquinone oxidase family.</text>
</comment>
<dbReference type="InterPro" id="IPR015798">
    <property type="entry name" value="Cu_amine_oxidase_C"/>
</dbReference>
<feature type="active site" description="Proton acceptor" evidence="6">
    <location>
        <position position="342"/>
    </location>
</feature>
<keyword evidence="5 8" id="KW-0186">Copper</keyword>
<evidence type="ECO:0000313" key="13">
    <source>
        <dbReference type="Proteomes" id="UP000030746"/>
    </source>
</evidence>
<dbReference type="GO" id="GO:0005507">
    <property type="term" value="F:copper ion binding"/>
    <property type="evidence" value="ECO:0007669"/>
    <property type="project" value="InterPro"/>
</dbReference>
<evidence type="ECO:0000256" key="5">
    <source>
        <dbReference type="ARBA" id="ARBA00023008"/>
    </source>
</evidence>
<evidence type="ECO:0000256" key="4">
    <source>
        <dbReference type="ARBA" id="ARBA00023002"/>
    </source>
</evidence>
<dbReference type="InterPro" id="IPR049948">
    <property type="entry name" value="Cu_Am_ox_TPQ-bd"/>
</dbReference>
<dbReference type="GeneID" id="20233875"/>
<dbReference type="PRINTS" id="PR00766">
    <property type="entry name" value="CUDAOXIDASE"/>
</dbReference>
<dbReference type="Pfam" id="PF01179">
    <property type="entry name" value="Cu_amine_oxid"/>
    <property type="match status" value="1"/>
</dbReference>
<evidence type="ECO:0000313" key="12">
    <source>
        <dbReference type="EMBL" id="ESP03629.1"/>
    </source>
</evidence>
<gene>
    <name evidence="12" type="ORF">LOTGIDRAFT_137098</name>
</gene>
<keyword evidence="3 6" id="KW-0801">TPQ</keyword>
<feature type="modified residue" description="2',4',5'-topaquinone" evidence="7">
    <location>
        <position position="429"/>
    </location>
</feature>
<dbReference type="Proteomes" id="UP000030746">
    <property type="component" value="Unassembled WGS sequence"/>
</dbReference>
<evidence type="ECO:0000256" key="8">
    <source>
        <dbReference type="RuleBase" id="RU000672"/>
    </source>
</evidence>
<dbReference type="SUPFAM" id="SSF49998">
    <property type="entry name" value="Amine oxidase catalytic domain"/>
    <property type="match status" value="1"/>
</dbReference>
<dbReference type="EMBL" id="KB199952">
    <property type="protein sequence ID" value="ESP03629.1"/>
    <property type="molecule type" value="Genomic_DNA"/>
</dbReference>
<dbReference type="InterPro" id="IPR036460">
    <property type="entry name" value="Cu_amine_oxidase_C_sf"/>
</dbReference>
<name>V4AHT3_LOTGI</name>
<dbReference type="OrthoDB" id="5379943at2759"/>
<keyword evidence="2 8" id="KW-0479">Metal-binding</keyword>
<dbReference type="InterPro" id="IPR015800">
    <property type="entry name" value="Cu_amine_oxidase_N2"/>
</dbReference>
<protein>
    <recommendedName>
        <fullName evidence="8">Amine oxidase</fullName>
        <ecNumber evidence="8">1.4.3.-</ecNumber>
    </recommendedName>
</protein>
<dbReference type="GO" id="GO:0009308">
    <property type="term" value="P:amine metabolic process"/>
    <property type="evidence" value="ECO:0007669"/>
    <property type="project" value="UniProtKB-UniRule"/>
</dbReference>
<feature type="domain" description="Copper amine oxidase N2-terminal" evidence="10">
    <location>
        <begin position="26"/>
        <end position="96"/>
    </location>
</feature>
<proteinExistence type="inferred from homology"/>
<dbReference type="Pfam" id="PF02728">
    <property type="entry name" value="Cu_amine_oxidN3"/>
    <property type="match status" value="1"/>
</dbReference>
<comment type="cofactor">
    <cofactor evidence="8">
        <name>Cu cation</name>
        <dbReference type="ChEBI" id="CHEBI:23378"/>
    </cofactor>
    <text evidence="8">Contains 1 topaquinone per subunit.</text>
</comment>
<dbReference type="EC" id="1.4.3.-" evidence="8"/>
<dbReference type="PROSITE" id="PS01164">
    <property type="entry name" value="COPPER_AMINE_OXID_1"/>
    <property type="match status" value="1"/>
</dbReference>
<evidence type="ECO:0000256" key="6">
    <source>
        <dbReference type="PIRSR" id="PIRSR600269-50"/>
    </source>
</evidence>
<accession>V4AHT3</accession>
<evidence type="ECO:0000259" key="9">
    <source>
        <dbReference type="Pfam" id="PF01179"/>
    </source>
</evidence>
<keyword evidence="13" id="KW-1185">Reference proteome</keyword>
<dbReference type="GO" id="GO:0005886">
    <property type="term" value="C:plasma membrane"/>
    <property type="evidence" value="ECO:0007669"/>
    <property type="project" value="TreeGrafter"/>
</dbReference>
<dbReference type="Gene3D" id="2.70.98.20">
    <property type="entry name" value="Copper amine oxidase, catalytic domain"/>
    <property type="match status" value="1"/>
</dbReference>
<reference evidence="12 13" key="1">
    <citation type="journal article" date="2013" name="Nature">
        <title>Insights into bilaterian evolution from three spiralian genomes.</title>
        <authorList>
            <person name="Simakov O."/>
            <person name="Marletaz F."/>
            <person name="Cho S.J."/>
            <person name="Edsinger-Gonzales E."/>
            <person name="Havlak P."/>
            <person name="Hellsten U."/>
            <person name="Kuo D.H."/>
            <person name="Larsson T."/>
            <person name="Lv J."/>
            <person name="Arendt D."/>
            <person name="Savage R."/>
            <person name="Osoegawa K."/>
            <person name="de Jong P."/>
            <person name="Grimwood J."/>
            <person name="Chapman J.A."/>
            <person name="Shapiro H."/>
            <person name="Aerts A."/>
            <person name="Otillar R.P."/>
            <person name="Terry A.Y."/>
            <person name="Boore J.L."/>
            <person name="Grigoriev I.V."/>
            <person name="Lindberg D.R."/>
            <person name="Seaver E.C."/>
            <person name="Weisblat D.A."/>
            <person name="Putnam N.H."/>
            <person name="Rokhsar D.S."/>
        </authorList>
    </citation>
    <scope>NUCLEOTIDE SEQUENCE [LARGE SCALE GENOMIC DNA]</scope>
</reference>
<dbReference type="Pfam" id="PF02727">
    <property type="entry name" value="Cu_amine_oxidN2"/>
    <property type="match status" value="1"/>
</dbReference>
<comment type="PTM">
    <text evidence="7 8">Topaquinone (TPQ) is generated by copper-dependent autoxidation of a specific tyrosyl residue.</text>
</comment>
<dbReference type="PANTHER" id="PTHR10638">
    <property type="entry name" value="COPPER AMINE OXIDASE"/>
    <property type="match status" value="1"/>
</dbReference>
<organism evidence="12 13">
    <name type="scientific">Lottia gigantea</name>
    <name type="common">Giant owl limpet</name>
    <dbReference type="NCBI Taxonomy" id="225164"/>
    <lineage>
        <taxon>Eukaryota</taxon>
        <taxon>Metazoa</taxon>
        <taxon>Spiralia</taxon>
        <taxon>Lophotrochozoa</taxon>
        <taxon>Mollusca</taxon>
        <taxon>Gastropoda</taxon>
        <taxon>Patellogastropoda</taxon>
        <taxon>Lottioidea</taxon>
        <taxon>Lottiidae</taxon>
        <taxon>Lottia</taxon>
    </lineage>
</organism>
<dbReference type="InterPro" id="IPR000269">
    <property type="entry name" value="Cu_amine_oxidase"/>
</dbReference>
<dbReference type="CTD" id="20233875"/>
<dbReference type="GO" id="GO:0048038">
    <property type="term" value="F:quinone binding"/>
    <property type="evidence" value="ECO:0007669"/>
    <property type="project" value="InterPro"/>
</dbReference>
<dbReference type="OMA" id="HFTRAED"/>
<feature type="domain" description="Copper amine oxidase N3-terminal" evidence="11">
    <location>
        <begin position="151"/>
        <end position="215"/>
    </location>
</feature>
<dbReference type="HOGENOM" id="CLU_015739_1_0_1"/>
<feature type="non-terminal residue" evidence="12">
    <location>
        <position position="1"/>
    </location>
</feature>
<evidence type="ECO:0000256" key="1">
    <source>
        <dbReference type="ARBA" id="ARBA00007983"/>
    </source>
</evidence>
<dbReference type="PANTHER" id="PTHR10638:SF20">
    <property type="entry name" value="AMINE OXIDASE"/>
    <property type="match status" value="1"/>
</dbReference>
<sequence length="732" mass="84276">KIGPFTEITREETKLIINFLKSNKSLKITDPQRAGVSSNVIHSIELKLAPKKKVLEHLDNKGDLPPRVATVSLFRADVIPPIVEEYEVGPLPGIEYARVVNTTARKTKIPFHVRPFSMAEFRPIYQRVLPLVSKKARKLLNESYGAVYGNCGKKCLKFSMTPISSAFLAKGERKAWFWFAYDLEFYTLHPLDFQFLVDMSDIHPGKWKVQNVWYASKLYPSLDDLLEKYEKNQTNKTRVSYPQEDIKDIPTSLHLRGEESFPRLDQEAPRQYEPNGPRYTVRGNQVQYMKWQFTYRLSPTVGIQLFDVRHAGERIVYELSMQEIAVLYTAHNPASSMLYFADSAGLFGTRTRGLVPGIDCPSYANYQDIEIYAANNGGQRRLRNAVCIFEQNNLMPLRRHRAYGKIDSFFGGLLDNTLVLRIVISVINYDYVYDFVFHNNGAIEVKVASTGYLASGFYTPAEEPYGTRIRKNVVAHLHHHLFHFKADIDVKGTSNRFSTWSIKTENKTDEWSSRPNNWHSQTKIKKSLKQTESSAAYRYNFNHPKYLLFSNANKTDNLGNVKSYRLKISGMSKMKLPVNQGFEPSVSWSRYQMAVTKQKDEEYTSSSVYAMWDATDPVVNFQKYLDDDENIVDEDLVSWITLGTYHIPQTEHMPNTPTVGGHLTFLITPFNYYSEDPSMASRDAIRIDPKDKRRPLAGANVTRYGLPIDRTFYNDTMSLEEQVEHDSEFLFF</sequence>
<feature type="domain" description="Copper amine oxidase catalytic" evidence="9">
    <location>
        <begin position="270"/>
        <end position="679"/>
    </location>
</feature>
<dbReference type="STRING" id="225164.V4AHT3"/>
<evidence type="ECO:0000259" key="11">
    <source>
        <dbReference type="Pfam" id="PF02728"/>
    </source>
</evidence>
<dbReference type="InterPro" id="IPR015802">
    <property type="entry name" value="Cu_amine_oxidase_N3"/>
</dbReference>
<dbReference type="GO" id="GO:0008131">
    <property type="term" value="F:primary methylamine oxidase activity"/>
    <property type="evidence" value="ECO:0007669"/>
    <property type="project" value="InterPro"/>
</dbReference>